<dbReference type="OrthoDB" id="9780299at2"/>
<dbReference type="NCBIfam" id="TIGR02937">
    <property type="entry name" value="sigma70-ECF"/>
    <property type="match status" value="1"/>
</dbReference>
<gene>
    <name evidence="3" type="ORF">SAMN05192574_101856</name>
</gene>
<evidence type="ECO:0000313" key="4">
    <source>
        <dbReference type="Proteomes" id="UP000198942"/>
    </source>
</evidence>
<dbReference type="Pfam" id="PF04542">
    <property type="entry name" value="Sigma70_r2"/>
    <property type="match status" value="1"/>
</dbReference>
<evidence type="ECO:0000259" key="1">
    <source>
        <dbReference type="Pfam" id="PF04542"/>
    </source>
</evidence>
<evidence type="ECO:0000259" key="2">
    <source>
        <dbReference type="Pfam" id="PF20239"/>
    </source>
</evidence>
<organism evidence="3 4">
    <name type="scientific">Mucilaginibacter gossypiicola</name>
    <dbReference type="NCBI Taxonomy" id="551995"/>
    <lineage>
        <taxon>Bacteria</taxon>
        <taxon>Pseudomonadati</taxon>
        <taxon>Bacteroidota</taxon>
        <taxon>Sphingobacteriia</taxon>
        <taxon>Sphingobacteriales</taxon>
        <taxon>Sphingobacteriaceae</taxon>
        <taxon>Mucilaginibacter</taxon>
    </lineage>
</organism>
<dbReference type="InterPro" id="IPR046531">
    <property type="entry name" value="DUF6596"/>
</dbReference>
<dbReference type="SUPFAM" id="SSF88946">
    <property type="entry name" value="Sigma2 domain of RNA polymerase sigma factors"/>
    <property type="match status" value="1"/>
</dbReference>
<evidence type="ECO:0000313" key="3">
    <source>
        <dbReference type="EMBL" id="SEM80236.1"/>
    </source>
</evidence>
<feature type="domain" description="DUF6596" evidence="2">
    <location>
        <begin position="184"/>
        <end position="285"/>
    </location>
</feature>
<dbReference type="AlphaFoldDB" id="A0A1H8BBX0"/>
<feature type="domain" description="RNA polymerase sigma-70 region 2" evidence="1">
    <location>
        <begin position="10"/>
        <end position="78"/>
    </location>
</feature>
<protein>
    <submittedName>
        <fullName evidence="3">RNA polymerase sigma-70 factor, ECF subfamily</fullName>
    </submittedName>
</protein>
<dbReference type="GO" id="GO:0003700">
    <property type="term" value="F:DNA-binding transcription factor activity"/>
    <property type="evidence" value="ECO:0007669"/>
    <property type="project" value="InterPro"/>
</dbReference>
<dbReference type="STRING" id="551995.SAMN05192574_101856"/>
<dbReference type="GO" id="GO:0006352">
    <property type="term" value="P:DNA-templated transcription initiation"/>
    <property type="evidence" value="ECO:0007669"/>
    <property type="project" value="InterPro"/>
</dbReference>
<dbReference type="Pfam" id="PF20239">
    <property type="entry name" value="DUF6596"/>
    <property type="match status" value="1"/>
</dbReference>
<dbReference type="RefSeq" id="WP_091208032.1">
    <property type="nucleotide sequence ID" value="NZ_FOCL01000001.1"/>
</dbReference>
<dbReference type="EMBL" id="FOCL01000001">
    <property type="protein sequence ID" value="SEM80236.1"/>
    <property type="molecule type" value="Genomic_DNA"/>
</dbReference>
<dbReference type="Proteomes" id="UP000198942">
    <property type="component" value="Unassembled WGS sequence"/>
</dbReference>
<dbReference type="InterPro" id="IPR007627">
    <property type="entry name" value="RNA_pol_sigma70_r2"/>
</dbReference>
<accession>A0A1H8BBX0</accession>
<dbReference type="Gene3D" id="1.10.1740.10">
    <property type="match status" value="1"/>
</dbReference>
<dbReference type="InterPro" id="IPR013325">
    <property type="entry name" value="RNA_pol_sigma_r2"/>
</dbReference>
<name>A0A1H8BBX0_9SPHI</name>
<dbReference type="PANTHER" id="PTHR47756">
    <property type="entry name" value="BLL6612 PROTEIN-RELATED"/>
    <property type="match status" value="1"/>
</dbReference>
<keyword evidence="4" id="KW-1185">Reference proteome</keyword>
<proteinExistence type="predicted"/>
<dbReference type="InterPro" id="IPR014284">
    <property type="entry name" value="RNA_pol_sigma-70_dom"/>
</dbReference>
<sequence>MSKQELIPNLFRTEYQKIVSVLIYLFGVEHIEIAEDIVSDTFLSATELWDKKGVPENPIGWLYTVAKNKTRNYIKRHQVFEQKLVAALKTNETASKEIEIDLSVKNIADSQLAMIFTICDPIISADSQVTLALNLLCGFGIQEIADAFLTNKEVIYKRINRAKEKLKEAKIKIEPPSLSQIASRLDNVLKTLYLLYSEGYYSTSQNIPLRKDLCEEAMRLALLLAGNNATNTPQVNALLALMCFHSSRFDARLSDAGDAILYLDQDESLWNQELINTGLYFLDRSSNGNHLSKYHCEAGIAYWHTRKADSPEKWENILRLYDQLLAIEYSPTAALNRIFALSKIKGKQKAIVEAEKLNFTDNVFFYSLLGNLYTNINDGKAISSYQIALNRSASNSDKATIQKNIELLKIKMAN</sequence>
<reference evidence="4" key="1">
    <citation type="submission" date="2016-10" db="EMBL/GenBank/DDBJ databases">
        <authorList>
            <person name="Varghese N."/>
            <person name="Submissions S."/>
        </authorList>
    </citation>
    <scope>NUCLEOTIDE SEQUENCE [LARGE SCALE GENOMIC DNA]</scope>
    <source>
        <strain evidence="4">Gh-48</strain>
    </source>
</reference>
<dbReference type="PANTHER" id="PTHR47756:SF2">
    <property type="entry name" value="BLL6612 PROTEIN"/>
    <property type="match status" value="1"/>
</dbReference>